<dbReference type="EMBL" id="JAAOIW010000002">
    <property type="protein sequence ID" value="NHN29435.1"/>
    <property type="molecule type" value="Genomic_DNA"/>
</dbReference>
<proteinExistence type="predicted"/>
<sequence>MKRKSFFSWLDQLQENILTRLHRIPVLRDQQKRIEQSSQRVTLAIGRYKDMGDELKQIAEANGIARHLLYMKEEPHEP</sequence>
<name>A0ABX0IZM7_9BACL</name>
<dbReference type="RefSeq" id="WP_166147401.1">
    <property type="nucleotide sequence ID" value="NZ_JAAOIW010000002.1"/>
</dbReference>
<gene>
    <name evidence="1" type="ORF">G9U52_06270</name>
</gene>
<evidence type="ECO:0000313" key="2">
    <source>
        <dbReference type="Proteomes" id="UP001165962"/>
    </source>
</evidence>
<comment type="caution">
    <text evidence="1">The sequence shown here is derived from an EMBL/GenBank/DDBJ whole genome shotgun (WGS) entry which is preliminary data.</text>
</comment>
<accession>A0ABX0IZM7</accession>
<protein>
    <submittedName>
        <fullName evidence="1">Uncharacterized protein</fullName>
    </submittedName>
</protein>
<keyword evidence="2" id="KW-1185">Reference proteome</keyword>
<reference evidence="1" key="1">
    <citation type="submission" date="2020-03" db="EMBL/GenBank/DDBJ databases">
        <title>Draft sequencing of Paenibacilllus sp. S3N08.</title>
        <authorList>
            <person name="Kim D.-U."/>
        </authorList>
    </citation>
    <scope>NUCLEOTIDE SEQUENCE</scope>
    <source>
        <strain evidence="1">S3N08</strain>
    </source>
</reference>
<evidence type="ECO:0000313" key="1">
    <source>
        <dbReference type="EMBL" id="NHN29435.1"/>
    </source>
</evidence>
<organism evidence="1 2">
    <name type="scientific">Paenibacillus agricola</name>
    <dbReference type="NCBI Taxonomy" id="2716264"/>
    <lineage>
        <taxon>Bacteria</taxon>
        <taxon>Bacillati</taxon>
        <taxon>Bacillota</taxon>
        <taxon>Bacilli</taxon>
        <taxon>Bacillales</taxon>
        <taxon>Paenibacillaceae</taxon>
        <taxon>Paenibacillus</taxon>
    </lineage>
</organism>
<dbReference type="Proteomes" id="UP001165962">
    <property type="component" value="Unassembled WGS sequence"/>
</dbReference>